<dbReference type="SUPFAM" id="SSF56112">
    <property type="entry name" value="Protein kinase-like (PK-like)"/>
    <property type="match status" value="1"/>
</dbReference>
<name>A0A1I8PHS2_STOCA</name>
<proteinExistence type="predicted"/>
<dbReference type="SMART" id="SM00587">
    <property type="entry name" value="CHK"/>
    <property type="match status" value="1"/>
</dbReference>
<gene>
    <name evidence="2" type="primary">106084300</name>
</gene>
<feature type="domain" description="CHK kinase-like" evidence="1">
    <location>
        <begin position="133"/>
        <end position="329"/>
    </location>
</feature>
<evidence type="ECO:0000313" key="3">
    <source>
        <dbReference type="Proteomes" id="UP000095300"/>
    </source>
</evidence>
<dbReference type="Gene3D" id="3.90.1200.10">
    <property type="match status" value="1"/>
</dbReference>
<reference evidence="2" key="1">
    <citation type="submission" date="2020-05" db="UniProtKB">
        <authorList>
            <consortium name="EnsemblMetazoa"/>
        </authorList>
    </citation>
    <scope>IDENTIFICATION</scope>
    <source>
        <strain evidence="2">USDA</strain>
    </source>
</reference>
<accession>A0A1I8PHS2</accession>
<dbReference type="STRING" id="35570.A0A1I8PHS2"/>
<dbReference type="PANTHER" id="PTHR11012">
    <property type="entry name" value="PROTEIN KINASE-LIKE DOMAIN-CONTAINING"/>
    <property type="match status" value="1"/>
</dbReference>
<evidence type="ECO:0000259" key="1">
    <source>
        <dbReference type="SMART" id="SM00587"/>
    </source>
</evidence>
<organism evidence="2 3">
    <name type="scientific">Stomoxys calcitrans</name>
    <name type="common">Stable fly</name>
    <name type="synonym">Conops calcitrans</name>
    <dbReference type="NCBI Taxonomy" id="35570"/>
    <lineage>
        <taxon>Eukaryota</taxon>
        <taxon>Metazoa</taxon>
        <taxon>Ecdysozoa</taxon>
        <taxon>Arthropoda</taxon>
        <taxon>Hexapoda</taxon>
        <taxon>Insecta</taxon>
        <taxon>Pterygota</taxon>
        <taxon>Neoptera</taxon>
        <taxon>Endopterygota</taxon>
        <taxon>Diptera</taxon>
        <taxon>Brachycera</taxon>
        <taxon>Muscomorpha</taxon>
        <taxon>Muscoidea</taxon>
        <taxon>Muscidae</taxon>
        <taxon>Stomoxys</taxon>
    </lineage>
</organism>
<sequence>MGDSWQPPQWLNDNYLEEVLKKYLQDDSVVIQSIDLKPATASGENYASVMTRIKIEYNTAKEDQLQTLSFITKASLENDPAVSSITLDYDIYNTEMKMYEHILPQMAELLKEVGVQEQLFANTLKVDHEQSTIIFEDLTAKGYVLADRMKGLDLAHAELIVKKMAKFHAAAAVLNERLNHSLEKFDRGLFNRHTNKLGLMWENFTYANANCFVKDCPSLGAPYYDKLMKLKPYVVQYATQAYVDNAKEDFLTLCHGDLWINNIMMKYNDNKELEDLLLVDFQFSNWASPAIDLYLLFTTSLEPQLTVDMQAQDKMLQLYHMVLTFMLAKLKYSGHIPSLKELRAQFEKRKFLACIGILTDHAIANSDKSDEADLLCLVGNSDKAQRFRENCCKNKRHQKVVQELLPYFDSCGLLDLKN</sequence>
<dbReference type="InterPro" id="IPR015897">
    <property type="entry name" value="CHK_kinase-like"/>
</dbReference>
<dbReference type="Pfam" id="PF02958">
    <property type="entry name" value="EcKL"/>
    <property type="match status" value="1"/>
</dbReference>
<dbReference type="Proteomes" id="UP000095300">
    <property type="component" value="Unassembled WGS sequence"/>
</dbReference>
<dbReference type="PANTHER" id="PTHR11012:SF13">
    <property type="entry name" value="CHK KINASE-LIKE DOMAIN-CONTAINING PROTEIN-RELATED"/>
    <property type="match status" value="1"/>
</dbReference>
<evidence type="ECO:0000313" key="2">
    <source>
        <dbReference type="EnsemblMetazoa" id="SCAU008205-PA"/>
    </source>
</evidence>
<dbReference type="InterPro" id="IPR011009">
    <property type="entry name" value="Kinase-like_dom_sf"/>
</dbReference>
<dbReference type="OrthoDB" id="411145at2759"/>
<dbReference type="VEuPathDB" id="VectorBase:SCAU008205"/>
<dbReference type="InterPro" id="IPR004119">
    <property type="entry name" value="EcKL"/>
</dbReference>
<dbReference type="AlphaFoldDB" id="A0A1I8PHS2"/>
<keyword evidence="3" id="KW-1185">Reference proteome</keyword>
<protein>
    <recommendedName>
        <fullName evidence="1">CHK kinase-like domain-containing protein</fullName>
    </recommendedName>
</protein>
<dbReference type="EnsemblMetazoa" id="SCAU008205-RA">
    <property type="protein sequence ID" value="SCAU008205-PA"/>
    <property type="gene ID" value="SCAU008205"/>
</dbReference>